<evidence type="ECO:0000259" key="1">
    <source>
        <dbReference type="Pfam" id="PF06114"/>
    </source>
</evidence>
<dbReference type="SUPFAM" id="SSF55486">
    <property type="entry name" value="Metalloproteases ('zincins'), catalytic domain"/>
    <property type="match status" value="1"/>
</dbReference>
<sequence length="369" mass="42493">MKNILMMKIPSSIRYSLIKRIVYNLLKASEITSLPVDIEKINSHIKKNIKCRLIPYSMHMKKFNLTITEMIRYADSKDGCTDYSVKKDSYLIYYNDININESNRIRWTIAHELGHVMLGHHKLSDKTRIFRSKLSDKEYGILESEANYFASSLFAPPIILNALEVKSASDIQSYCQLSNEASINRFNSYKKWKANQFFSAEDIKVIALFFNFIHSRMCTKCNYTFIADSNTNFCPICGNNKLIRGDGKMKYKEGVPLYDDGHAKICPRCDNEDVSGSEAYCKICGAYLIQECSGKTAFDVDNEEYVVEPGCNVKLTSNARYCTVCGRTSTFYKYDYLKSWSEEKNEIENEQQQSDFESTTLINDDSIPF</sequence>
<reference evidence="2 3" key="1">
    <citation type="submission" date="2015-09" db="EMBL/GenBank/DDBJ databases">
        <title>Genome sequence of Oxobacter pfennigii DSM 3222.</title>
        <authorList>
            <person name="Poehlein A."/>
            <person name="Bengelsdorf F.R."/>
            <person name="Schiel-Bengelsdorf B."/>
            <person name="Duerre P."/>
            <person name="Daniel R."/>
        </authorList>
    </citation>
    <scope>NUCLEOTIDE SEQUENCE [LARGE SCALE GENOMIC DNA]</scope>
    <source>
        <strain evidence="2 3">DSM 3222</strain>
    </source>
</reference>
<proteinExistence type="predicted"/>
<name>A0A0P8Y8G5_9CLOT</name>
<accession>A0A0P8Y8G5</accession>
<feature type="domain" description="IrrE N-terminal-like" evidence="1">
    <location>
        <begin position="87"/>
        <end position="174"/>
    </location>
</feature>
<organism evidence="2 3">
    <name type="scientific">Oxobacter pfennigii</name>
    <dbReference type="NCBI Taxonomy" id="36849"/>
    <lineage>
        <taxon>Bacteria</taxon>
        <taxon>Bacillati</taxon>
        <taxon>Bacillota</taxon>
        <taxon>Clostridia</taxon>
        <taxon>Eubacteriales</taxon>
        <taxon>Clostridiaceae</taxon>
        <taxon>Oxobacter</taxon>
    </lineage>
</organism>
<evidence type="ECO:0000313" key="3">
    <source>
        <dbReference type="Proteomes" id="UP000050326"/>
    </source>
</evidence>
<dbReference type="InterPro" id="IPR010359">
    <property type="entry name" value="IrrE_HExxH"/>
</dbReference>
<comment type="caution">
    <text evidence="2">The sequence shown here is derived from an EMBL/GenBank/DDBJ whole genome shotgun (WGS) entry which is preliminary data.</text>
</comment>
<protein>
    <submittedName>
        <fullName evidence="2">Double zinc ribbon</fullName>
    </submittedName>
</protein>
<dbReference type="Gene3D" id="1.10.10.2910">
    <property type="match status" value="1"/>
</dbReference>
<keyword evidence="3" id="KW-1185">Reference proteome</keyword>
<dbReference type="STRING" id="36849.OXPF_34370"/>
<dbReference type="Proteomes" id="UP000050326">
    <property type="component" value="Unassembled WGS sequence"/>
</dbReference>
<dbReference type="AlphaFoldDB" id="A0A0P8Y8G5"/>
<evidence type="ECO:0000313" key="2">
    <source>
        <dbReference type="EMBL" id="KPU43005.1"/>
    </source>
</evidence>
<gene>
    <name evidence="2" type="ORF">OXPF_34370</name>
</gene>
<dbReference type="EMBL" id="LKET01000045">
    <property type="protein sequence ID" value="KPU43005.1"/>
    <property type="molecule type" value="Genomic_DNA"/>
</dbReference>
<dbReference type="Pfam" id="PF06114">
    <property type="entry name" value="Peptidase_M78"/>
    <property type="match status" value="1"/>
</dbReference>